<dbReference type="Proteomes" id="UP000784128">
    <property type="component" value="Unassembled WGS sequence"/>
</dbReference>
<comment type="caution">
    <text evidence="1">The sequence shown here is derived from an EMBL/GenBank/DDBJ whole genome shotgun (WGS) entry which is preliminary data.</text>
</comment>
<accession>A0ABS5U7K2</accession>
<dbReference type="InterPro" id="IPR011989">
    <property type="entry name" value="ARM-like"/>
</dbReference>
<protein>
    <submittedName>
        <fullName evidence="1">HEAT repeat domain-containing protein</fullName>
    </submittedName>
</protein>
<dbReference type="PANTHER" id="PTHR12697">
    <property type="entry name" value="PBS LYASE HEAT-LIKE PROTEIN"/>
    <property type="match status" value="1"/>
</dbReference>
<gene>
    <name evidence="1" type="ORF">KJB30_07615</name>
</gene>
<evidence type="ECO:0000313" key="2">
    <source>
        <dbReference type="Proteomes" id="UP000784128"/>
    </source>
</evidence>
<keyword evidence="2" id="KW-1185">Reference proteome</keyword>
<sequence>MKKIKEFENSLKSTNEETRRLTLQALQGMALPEIRELLFTAMGDDSWRVRKEAVERFVAARPDEASIAGLLELLRNDDNAGLRNSAAEAITRLDTRAADYLIRLTHDADADVRKFVIDVMGTIASPLFLSTLLSSLNDPDVNVASAAAEHLGHIGDAAAIPGLIRSIIANPSHFFRFNALVALGKLSSHMPVPQEIISLAEQDTLRKSVYECLGSIGDHNSAPILLQGFTSRHKSQRKAAITSWYRIFSRSSVTVRLSMEESFLCLKGDETLQTLIDSFDLGEPELAEAVTVLLGIVGDTRGAATLLTACTDERLAGSALSSFKRLGTEGVKVLIDLYPEYDETARAAICFIIGTLDYRGGSRIIINALNDEFPLVRKAAISAAGRLALTESIPLMVRLFEDQDCEVRSAVVSCLQILALHDREAVRQVALQLGTSENSYSRRDAAVLHATVGDHGNLALMVKDEDSNVRQTAVTHIGKLHLSSHMGLLRIALVDEDPDVRIAAAEAIGEIGGDDAVNALVHALGDEDCWVQCAVLKSLTRIDDIESFFAIQNLIHEASGLLMICCIEQLEVIGTQEALKLVESALDNDDDDIVSLAVTVLARQGGEWIVANAERLLTHASEMVRATWIGVLAGLPADDVFHILHAALKTEQSELVRIKIVNALENFP</sequence>
<dbReference type="EMBL" id="JAHDYS010000006">
    <property type="protein sequence ID" value="MBT1071646.1"/>
    <property type="molecule type" value="Genomic_DNA"/>
</dbReference>
<dbReference type="SMART" id="SM00567">
    <property type="entry name" value="EZ_HEAT"/>
    <property type="match status" value="9"/>
</dbReference>
<dbReference type="InterPro" id="IPR016024">
    <property type="entry name" value="ARM-type_fold"/>
</dbReference>
<dbReference type="RefSeq" id="WP_214297630.1">
    <property type="nucleotide sequence ID" value="NZ_JAHDYS010000006.1"/>
</dbReference>
<dbReference type="InterPro" id="IPR004155">
    <property type="entry name" value="PBS_lyase_HEAT"/>
</dbReference>
<dbReference type="Gene3D" id="1.25.10.10">
    <property type="entry name" value="Leucine-rich Repeat Variant"/>
    <property type="match status" value="5"/>
</dbReference>
<dbReference type="Pfam" id="PF13646">
    <property type="entry name" value="HEAT_2"/>
    <property type="match status" value="4"/>
</dbReference>
<name>A0ABS5U7K2_9BACT</name>
<dbReference type="SUPFAM" id="SSF48371">
    <property type="entry name" value="ARM repeat"/>
    <property type="match status" value="3"/>
</dbReference>
<organism evidence="1 2">
    <name type="scientific">Pelotalea chapellei</name>
    <dbReference type="NCBI Taxonomy" id="44671"/>
    <lineage>
        <taxon>Bacteria</taxon>
        <taxon>Pseudomonadati</taxon>
        <taxon>Thermodesulfobacteriota</taxon>
        <taxon>Desulfuromonadia</taxon>
        <taxon>Geobacterales</taxon>
        <taxon>Geobacteraceae</taxon>
        <taxon>Pelotalea</taxon>
    </lineage>
</organism>
<evidence type="ECO:0000313" key="1">
    <source>
        <dbReference type="EMBL" id="MBT1071646.1"/>
    </source>
</evidence>
<dbReference type="PANTHER" id="PTHR12697:SF5">
    <property type="entry name" value="DEOXYHYPUSINE HYDROXYLASE"/>
    <property type="match status" value="1"/>
</dbReference>
<proteinExistence type="predicted"/>
<reference evidence="1 2" key="1">
    <citation type="submission" date="2021-05" db="EMBL/GenBank/DDBJ databases">
        <title>The draft genome of Geobacter chapellei DSM 13688.</title>
        <authorList>
            <person name="Xu Z."/>
            <person name="Masuda Y."/>
            <person name="Itoh H."/>
            <person name="Senoo K."/>
        </authorList>
    </citation>
    <scope>NUCLEOTIDE SEQUENCE [LARGE SCALE GENOMIC DNA]</scope>
    <source>
        <strain evidence="1 2">DSM 13688</strain>
    </source>
</reference>